<accession>A0A6C0KLT2</accession>
<evidence type="ECO:0000256" key="1">
    <source>
        <dbReference type="SAM" id="MobiDB-lite"/>
    </source>
</evidence>
<organism evidence="2">
    <name type="scientific">viral metagenome</name>
    <dbReference type="NCBI Taxonomy" id="1070528"/>
    <lineage>
        <taxon>unclassified sequences</taxon>
        <taxon>metagenomes</taxon>
        <taxon>organismal metagenomes</taxon>
    </lineage>
</organism>
<reference evidence="2" key="1">
    <citation type="journal article" date="2020" name="Nature">
        <title>Giant virus diversity and host interactions through global metagenomics.</title>
        <authorList>
            <person name="Schulz F."/>
            <person name="Roux S."/>
            <person name="Paez-Espino D."/>
            <person name="Jungbluth S."/>
            <person name="Walsh D.A."/>
            <person name="Denef V.J."/>
            <person name="McMahon K.D."/>
            <person name="Konstantinidis K.T."/>
            <person name="Eloe-Fadrosh E.A."/>
            <person name="Kyrpides N.C."/>
            <person name="Woyke T."/>
        </authorList>
    </citation>
    <scope>NUCLEOTIDE SEQUENCE</scope>
    <source>
        <strain evidence="2">GVMAG-S-3300013006-138</strain>
    </source>
</reference>
<dbReference type="AlphaFoldDB" id="A0A6C0KLT2"/>
<proteinExistence type="predicted"/>
<sequence>MPDPVGIISRNAALAGQPLAATAAVRMQNQQRGLGGADRPALTPLVHPGSGWFSWLQNPGVLLSAAQAFFSKPRAFTLEQISAAERRYIASEKIKELSLRSNSIGGIARKVIQAGEEAHDQASKLLKSFLLYKNAYRSDGSSTSDPIVLEVMTNRLFEDILIYLVLNYRKNMLRLKLQALIPQNIGQSQSFYPTLSGKVPLLPWELLDALTEIVKANPEKAKKYMLKAHEGAVRENARLPYIIGTEGENLDEQSYFEIMQPAIDLYEMILSRRIAAFGNSETPVNRATMASRLAQSTGSNIKKDAQEALANVARRNEQDRLSGSASVSASASLALPESSLVAEQLNVNATANANLNAALGKASNILENVGEAASKTSNTLGQGLQSLINAAAEAATSRKRSRNNNYNANNNSQGSPKNARVGPGPNSQTGGRTRRRNHSRRNKTKSRKNTYRKRR</sequence>
<protein>
    <submittedName>
        <fullName evidence="2">Uncharacterized protein</fullName>
    </submittedName>
</protein>
<evidence type="ECO:0000313" key="2">
    <source>
        <dbReference type="EMBL" id="QHU18131.1"/>
    </source>
</evidence>
<feature type="region of interest" description="Disordered" evidence="1">
    <location>
        <begin position="393"/>
        <end position="455"/>
    </location>
</feature>
<feature type="compositionally biased region" description="Low complexity" evidence="1">
    <location>
        <begin position="403"/>
        <end position="412"/>
    </location>
</feature>
<dbReference type="EMBL" id="MN740925">
    <property type="protein sequence ID" value="QHU18131.1"/>
    <property type="molecule type" value="Genomic_DNA"/>
</dbReference>
<feature type="compositionally biased region" description="Basic residues" evidence="1">
    <location>
        <begin position="432"/>
        <end position="455"/>
    </location>
</feature>
<name>A0A6C0KLT2_9ZZZZ</name>